<proteinExistence type="predicted"/>
<dbReference type="GO" id="GO:0005886">
    <property type="term" value="C:plasma membrane"/>
    <property type="evidence" value="ECO:0007669"/>
    <property type="project" value="TreeGrafter"/>
</dbReference>
<keyword evidence="1" id="KW-1133">Transmembrane helix</keyword>
<reference evidence="2" key="1">
    <citation type="submission" date="2022-06" db="EMBL/GenBank/DDBJ databases">
        <title>Vallitalea longa sp. nov., an anaerobic bacterium isolated from marine sediment.</title>
        <authorList>
            <person name="Hirano S."/>
            <person name="Terahara T."/>
            <person name="Mori K."/>
            <person name="Hamada M."/>
            <person name="Matsumoto R."/>
            <person name="Kobayashi T."/>
        </authorList>
    </citation>
    <scope>NUCLEOTIDE SEQUENCE</scope>
    <source>
        <strain evidence="2">SH18-1</strain>
    </source>
</reference>
<keyword evidence="1" id="KW-0472">Membrane</keyword>
<evidence type="ECO:0000256" key="1">
    <source>
        <dbReference type="SAM" id="Phobius"/>
    </source>
</evidence>
<accession>A0A9W5Y8U5</accession>
<feature type="transmembrane region" description="Helical" evidence="1">
    <location>
        <begin position="63"/>
        <end position="81"/>
    </location>
</feature>
<dbReference type="InterPro" id="IPR006750">
    <property type="entry name" value="YdcZ"/>
</dbReference>
<keyword evidence="1" id="KW-0812">Transmembrane</keyword>
<dbReference type="Proteomes" id="UP001144256">
    <property type="component" value="Unassembled WGS sequence"/>
</dbReference>
<organism evidence="2 3">
    <name type="scientific">Vallitalea longa</name>
    <dbReference type="NCBI Taxonomy" id="2936439"/>
    <lineage>
        <taxon>Bacteria</taxon>
        <taxon>Bacillati</taxon>
        <taxon>Bacillota</taxon>
        <taxon>Clostridia</taxon>
        <taxon>Lachnospirales</taxon>
        <taxon>Vallitaleaceae</taxon>
        <taxon>Vallitalea</taxon>
    </lineage>
</organism>
<keyword evidence="3" id="KW-1185">Reference proteome</keyword>
<feature type="transmembrane region" description="Helical" evidence="1">
    <location>
        <begin position="121"/>
        <end position="139"/>
    </location>
</feature>
<feature type="transmembrane region" description="Helical" evidence="1">
    <location>
        <begin position="34"/>
        <end position="51"/>
    </location>
</feature>
<comment type="caution">
    <text evidence="2">The sequence shown here is derived from an EMBL/GenBank/DDBJ whole genome shotgun (WGS) entry which is preliminary data.</text>
</comment>
<dbReference type="Pfam" id="PF04657">
    <property type="entry name" value="DMT_YdcZ"/>
    <property type="match status" value="1"/>
</dbReference>
<sequence length="140" mass="15089">MFELVAVFNGVLIALMISFNGLLSQEIGNNESLIIIHLVGLIGTCIIFILSRSKLKSIKGLPIYIFTGGAIGIFNVTLNNLCFDRLGAALTISLGLMGQLIASMFIDHFGLLGVKRNKINIRKLTGIAIMSVGIIVMIIL</sequence>
<dbReference type="PANTHER" id="PTHR34821">
    <property type="entry name" value="INNER MEMBRANE PROTEIN YDCZ"/>
    <property type="match status" value="1"/>
</dbReference>
<evidence type="ECO:0000313" key="3">
    <source>
        <dbReference type="Proteomes" id="UP001144256"/>
    </source>
</evidence>
<dbReference type="EMBL" id="BRLB01000003">
    <property type="protein sequence ID" value="GKX29350.1"/>
    <property type="molecule type" value="Genomic_DNA"/>
</dbReference>
<dbReference type="PANTHER" id="PTHR34821:SF2">
    <property type="entry name" value="INNER MEMBRANE PROTEIN YDCZ"/>
    <property type="match status" value="1"/>
</dbReference>
<protein>
    <submittedName>
        <fullName evidence="2">Membrane protein</fullName>
    </submittedName>
</protein>
<gene>
    <name evidence="2" type="ORF">SH1V18_18300</name>
</gene>
<dbReference type="RefSeq" id="WP_281814801.1">
    <property type="nucleotide sequence ID" value="NZ_BRLB01000003.1"/>
</dbReference>
<evidence type="ECO:0000313" key="2">
    <source>
        <dbReference type="EMBL" id="GKX29350.1"/>
    </source>
</evidence>
<name>A0A9W5Y8U5_9FIRM</name>
<feature type="transmembrane region" description="Helical" evidence="1">
    <location>
        <begin position="87"/>
        <end position="109"/>
    </location>
</feature>
<dbReference type="AlphaFoldDB" id="A0A9W5Y8U5"/>